<sequence>MRLAGPHAELLSHAERPWASTTFSGARHTVTLMFSGEEGVAAAREFIATLPEHEFTIRGQLVADAGVNEVTHVMQPTERMVLEADLLVLAEV</sequence>
<evidence type="ECO:0000313" key="1">
    <source>
        <dbReference type="EMBL" id="RVU06492.1"/>
    </source>
</evidence>
<dbReference type="OrthoDB" id="7473760at2"/>
<organism evidence="1 2">
    <name type="scientific">Novosphingobium umbonatum</name>
    <dbReference type="NCBI Taxonomy" id="1908524"/>
    <lineage>
        <taxon>Bacteria</taxon>
        <taxon>Pseudomonadati</taxon>
        <taxon>Pseudomonadota</taxon>
        <taxon>Alphaproteobacteria</taxon>
        <taxon>Sphingomonadales</taxon>
        <taxon>Sphingomonadaceae</taxon>
        <taxon>Novosphingobium</taxon>
    </lineage>
</organism>
<comment type="caution">
    <text evidence="1">The sequence shown here is derived from an EMBL/GenBank/DDBJ whole genome shotgun (WGS) entry which is preliminary data.</text>
</comment>
<dbReference type="EMBL" id="SACO01000003">
    <property type="protein sequence ID" value="RVU06492.1"/>
    <property type="molecule type" value="Genomic_DNA"/>
</dbReference>
<name>A0A3S2UTF5_9SPHN</name>
<gene>
    <name evidence="1" type="ORF">EOE18_05930</name>
</gene>
<dbReference type="AlphaFoldDB" id="A0A3S2UTF5"/>
<reference evidence="1 2" key="1">
    <citation type="submission" date="2019-01" db="EMBL/GenBank/DDBJ databases">
        <authorList>
            <person name="Chen W.-M."/>
        </authorList>
    </citation>
    <scope>NUCLEOTIDE SEQUENCE [LARGE SCALE GENOMIC DNA]</scope>
    <source>
        <strain evidence="1 2">FSY-9</strain>
    </source>
</reference>
<keyword evidence="2" id="KW-1185">Reference proteome</keyword>
<dbReference type="Proteomes" id="UP000282837">
    <property type="component" value="Unassembled WGS sequence"/>
</dbReference>
<protein>
    <submittedName>
        <fullName evidence="1">Uncharacterized protein</fullName>
    </submittedName>
</protein>
<accession>A0A3S2UTF5</accession>
<proteinExistence type="predicted"/>
<evidence type="ECO:0000313" key="2">
    <source>
        <dbReference type="Proteomes" id="UP000282837"/>
    </source>
</evidence>